<dbReference type="EMBL" id="KL403391">
    <property type="protein sequence ID" value="KEH15673.1"/>
    <property type="molecule type" value="Genomic_DNA"/>
</dbReference>
<keyword evidence="4" id="KW-1185">Reference proteome</keyword>
<dbReference type="PaxDb" id="3880-AES64482"/>
<evidence type="ECO:0000256" key="1">
    <source>
        <dbReference type="SAM" id="Phobius"/>
    </source>
</evidence>
<reference evidence="3" key="3">
    <citation type="submission" date="2015-06" db="UniProtKB">
        <authorList>
            <consortium name="EnsemblPlants"/>
        </authorList>
    </citation>
    <scope>IDENTIFICATION</scope>
    <source>
        <strain evidence="3">cv. Jemalong A17</strain>
    </source>
</reference>
<dbReference type="Proteomes" id="UP000002051">
    <property type="component" value="Unassembled WGS sequence"/>
</dbReference>
<reference evidence="2 4" key="2">
    <citation type="journal article" date="2014" name="BMC Genomics">
        <title>An improved genome release (version Mt4.0) for the model legume Medicago truncatula.</title>
        <authorList>
            <person name="Tang H."/>
            <person name="Krishnakumar V."/>
            <person name="Bidwell S."/>
            <person name="Rosen B."/>
            <person name="Chan A."/>
            <person name="Zhou S."/>
            <person name="Gentzbittel L."/>
            <person name="Childs K.L."/>
            <person name="Yandell M."/>
            <person name="Gundlach H."/>
            <person name="Mayer K.F."/>
            <person name="Schwartz D.C."/>
            <person name="Town C.D."/>
        </authorList>
    </citation>
    <scope>GENOME REANNOTATION</scope>
    <source>
        <strain evidence="2">A17</strain>
        <strain evidence="3 4">cv. Jemalong A17</strain>
    </source>
</reference>
<proteinExistence type="predicted"/>
<dbReference type="AlphaFoldDB" id="A0A072TF74"/>
<dbReference type="EnsemblPlants" id="KEH15673">
    <property type="protein sequence ID" value="KEH15673"/>
    <property type="gene ID" value="MTR_0667s0020"/>
</dbReference>
<organism evidence="2 4">
    <name type="scientific">Medicago truncatula</name>
    <name type="common">Barrel medic</name>
    <name type="synonym">Medicago tribuloides</name>
    <dbReference type="NCBI Taxonomy" id="3880"/>
    <lineage>
        <taxon>Eukaryota</taxon>
        <taxon>Viridiplantae</taxon>
        <taxon>Streptophyta</taxon>
        <taxon>Embryophyta</taxon>
        <taxon>Tracheophyta</taxon>
        <taxon>Spermatophyta</taxon>
        <taxon>Magnoliopsida</taxon>
        <taxon>eudicotyledons</taxon>
        <taxon>Gunneridae</taxon>
        <taxon>Pentapetalae</taxon>
        <taxon>rosids</taxon>
        <taxon>fabids</taxon>
        <taxon>Fabales</taxon>
        <taxon>Fabaceae</taxon>
        <taxon>Papilionoideae</taxon>
        <taxon>50 kb inversion clade</taxon>
        <taxon>NPAAA clade</taxon>
        <taxon>Hologalegina</taxon>
        <taxon>IRL clade</taxon>
        <taxon>Trifolieae</taxon>
        <taxon>Medicago</taxon>
    </lineage>
</organism>
<evidence type="ECO:0000313" key="4">
    <source>
        <dbReference type="Proteomes" id="UP000002051"/>
    </source>
</evidence>
<name>A0A072TF74_MEDTR</name>
<dbReference type="HOGENOM" id="CLU_2678271_0_0_1"/>
<sequence length="75" mass="8114">VKVIIIASRMVALFILILPVVFIHYTRMSRASTSEYDATTSTNISDLPQQFNREGGGGALVVSRGSTQRITSSPS</sequence>
<evidence type="ECO:0000313" key="2">
    <source>
        <dbReference type="EMBL" id="KEH15673.1"/>
    </source>
</evidence>
<keyword evidence="1" id="KW-1133">Transmembrane helix</keyword>
<protein>
    <submittedName>
        <fullName evidence="2">Transmembrane protein, putative</fullName>
    </submittedName>
</protein>
<reference evidence="2 4" key="1">
    <citation type="journal article" date="2011" name="Nature">
        <title>The Medicago genome provides insight into the evolution of rhizobial symbioses.</title>
        <authorList>
            <person name="Young N.D."/>
            <person name="Debelle F."/>
            <person name="Oldroyd G.E."/>
            <person name="Geurts R."/>
            <person name="Cannon S.B."/>
            <person name="Udvardi M.K."/>
            <person name="Benedito V.A."/>
            <person name="Mayer K.F."/>
            <person name="Gouzy J."/>
            <person name="Schoof H."/>
            <person name="Van de Peer Y."/>
            <person name="Proost S."/>
            <person name="Cook D.R."/>
            <person name="Meyers B.C."/>
            <person name="Spannagl M."/>
            <person name="Cheung F."/>
            <person name="De Mita S."/>
            <person name="Krishnakumar V."/>
            <person name="Gundlach H."/>
            <person name="Zhou S."/>
            <person name="Mudge J."/>
            <person name="Bharti A.K."/>
            <person name="Murray J.D."/>
            <person name="Naoumkina M.A."/>
            <person name="Rosen B."/>
            <person name="Silverstein K.A."/>
            <person name="Tang H."/>
            <person name="Rombauts S."/>
            <person name="Zhao P.X."/>
            <person name="Zhou P."/>
            <person name="Barbe V."/>
            <person name="Bardou P."/>
            <person name="Bechner M."/>
            <person name="Bellec A."/>
            <person name="Berger A."/>
            <person name="Berges H."/>
            <person name="Bidwell S."/>
            <person name="Bisseling T."/>
            <person name="Choisne N."/>
            <person name="Couloux A."/>
            <person name="Denny R."/>
            <person name="Deshpande S."/>
            <person name="Dai X."/>
            <person name="Doyle J.J."/>
            <person name="Dudez A.M."/>
            <person name="Farmer A.D."/>
            <person name="Fouteau S."/>
            <person name="Franken C."/>
            <person name="Gibelin C."/>
            <person name="Gish J."/>
            <person name="Goldstein S."/>
            <person name="Gonzalez A.J."/>
            <person name="Green P.J."/>
            <person name="Hallab A."/>
            <person name="Hartog M."/>
            <person name="Hua A."/>
            <person name="Humphray S.J."/>
            <person name="Jeong D.H."/>
            <person name="Jing Y."/>
            <person name="Jocker A."/>
            <person name="Kenton S.M."/>
            <person name="Kim D.J."/>
            <person name="Klee K."/>
            <person name="Lai H."/>
            <person name="Lang C."/>
            <person name="Lin S."/>
            <person name="Macmil S.L."/>
            <person name="Magdelenat G."/>
            <person name="Matthews L."/>
            <person name="McCorrison J."/>
            <person name="Monaghan E.L."/>
            <person name="Mun J.H."/>
            <person name="Najar F.Z."/>
            <person name="Nicholson C."/>
            <person name="Noirot C."/>
            <person name="O'Bleness M."/>
            <person name="Paule C.R."/>
            <person name="Poulain J."/>
            <person name="Prion F."/>
            <person name="Qin B."/>
            <person name="Qu C."/>
            <person name="Retzel E.F."/>
            <person name="Riddle C."/>
            <person name="Sallet E."/>
            <person name="Samain S."/>
            <person name="Samson N."/>
            <person name="Sanders I."/>
            <person name="Saurat O."/>
            <person name="Scarpelli C."/>
            <person name="Schiex T."/>
            <person name="Segurens B."/>
            <person name="Severin A.J."/>
            <person name="Sherrier D.J."/>
            <person name="Shi R."/>
            <person name="Sims S."/>
            <person name="Singer S.R."/>
            <person name="Sinharoy S."/>
            <person name="Sterck L."/>
            <person name="Viollet A."/>
            <person name="Wang B.B."/>
            <person name="Wang K."/>
            <person name="Wang M."/>
            <person name="Wang X."/>
            <person name="Warfsmann J."/>
            <person name="Weissenbach J."/>
            <person name="White D.D."/>
            <person name="White J.D."/>
            <person name="Wiley G.B."/>
            <person name="Wincker P."/>
            <person name="Xing Y."/>
            <person name="Yang L."/>
            <person name="Yao Z."/>
            <person name="Ying F."/>
            <person name="Zhai J."/>
            <person name="Zhou L."/>
            <person name="Zuber A."/>
            <person name="Denarie J."/>
            <person name="Dixon R.A."/>
            <person name="May G.D."/>
            <person name="Schwartz D.C."/>
            <person name="Rogers J."/>
            <person name="Quetier F."/>
            <person name="Town C.D."/>
            <person name="Roe B.A."/>
        </authorList>
    </citation>
    <scope>NUCLEOTIDE SEQUENCE [LARGE SCALE GENOMIC DNA]</scope>
    <source>
        <strain evidence="2">A17</strain>
        <strain evidence="3 4">cv. Jemalong A17</strain>
    </source>
</reference>
<accession>A0A072TF74</accession>
<keyword evidence="1" id="KW-0472">Membrane</keyword>
<feature type="non-terminal residue" evidence="2">
    <location>
        <position position="1"/>
    </location>
</feature>
<evidence type="ECO:0000313" key="3">
    <source>
        <dbReference type="EnsemblPlants" id="KEH15673"/>
    </source>
</evidence>
<feature type="transmembrane region" description="Helical" evidence="1">
    <location>
        <begin position="6"/>
        <end position="25"/>
    </location>
</feature>
<gene>
    <name evidence="2" type="ORF">MTR_0667s0020</name>
</gene>
<keyword evidence="1 2" id="KW-0812">Transmembrane</keyword>